<dbReference type="Gene3D" id="3.30.450.40">
    <property type="match status" value="1"/>
</dbReference>
<dbReference type="Proteomes" id="UP000195880">
    <property type="component" value="Chromosome"/>
</dbReference>
<sequence length="238" mass="25716">MTTPRQHLADVFVELAGGNPDLPLDPPALLAALADHSKELVGARACGVLAVLRGAESGEVYASEDGARDLILDAYHRGQGPGPRCRATGKPEPRTDLRTQIMRHRWSHYVPRALALGYTEVAARPLRGQEQVIGALVLFGSDEAPLTEEALAFGQSLADIAAIALLRSQELNRSRTLAGQLEHALSSRLIIEQAKGVLAAQRSLTMDDAFAILRGHARARQQKLTEVAREVTEGRLML</sequence>
<dbReference type="SMART" id="SM00065">
    <property type="entry name" value="GAF"/>
    <property type="match status" value="1"/>
</dbReference>
<dbReference type="RefSeq" id="WP_087884984.1">
    <property type="nucleotide sequence ID" value="NZ_CP021748.1"/>
</dbReference>
<dbReference type="Gene3D" id="1.10.10.10">
    <property type="entry name" value="Winged helix-like DNA-binding domain superfamily/Winged helix DNA-binding domain"/>
    <property type="match status" value="1"/>
</dbReference>
<evidence type="ECO:0000259" key="3">
    <source>
        <dbReference type="PROSITE" id="PS50921"/>
    </source>
</evidence>
<evidence type="ECO:0000313" key="5">
    <source>
        <dbReference type="Proteomes" id="UP000195880"/>
    </source>
</evidence>
<protein>
    <recommendedName>
        <fullName evidence="3">ANTAR domain-containing protein</fullName>
    </recommendedName>
</protein>
<keyword evidence="5" id="KW-1185">Reference proteome</keyword>
<evidence type="ECO:0000256" key="2">
    <source>
        <dbReference type="ARBA" id="ARBA00023163"/>
    </source>
</evidence>
<evidence type="ECO:0000313" key="4">
    <source>
        <dbReference type="EMBL" id="ARX84925.1"/>
    </source>
</evidence>
<gene>
    <name evidence="4" type="ORF">SMD44_04382</name>
</gene>
<organism evidence="4 5">
    <name type="scientific">Streptomyces alboflavus</name>
    <dbReference type="NCBI Taxonomy" id="67267"/>
    <lineage>
        <taxon>Bacteria</taxon>
        <taxon>Bacillati</taxon>
        <taxon>Actinomycetota</taxon>
        <taxon>Actinomycetes</taxon>
        <taxon>Kitasatosporales</taxon>
        <taxon>Streptomycetaceae</taxon>
        <taxon>Streptomyces</taxon>
    </lineage>
</organism>
<dbReference type="InterPro" id="IPR036388">
    <property type="entry name" value="WH-like_DNA-bd_sf"/>
</dbReference>
<dbReference type="AlphaFoldDB" id="A0A1Z1WEP3"/>
<name>A0A1Z1WEP3_9ACTN</name>
<dbReference type="SMART" id="SM01012">
    <property type="entry name" value="ANTAR"/>
    <property type="match status" value="1"/>
</dbReference>
<dbReference type="InterPro" id="IPR012074">
    <property type="entry name" value="GAF_ANTAR"/>
</dbReference>
<proteinExistence type="predicted"/>
<dbReference type="STRING" id="67267.GCA_000716675_04265"/>
<evidence type="ECO:0000256" key="1">
    <source>
        <dbReference type="ARBA" id="ARBA00023015"/>
    </source>
</evidence>
<dbReference type="SUPFAM" id="SSF55781">
    <property type="entry name" value="GAF domain-like"/>
    <property type="match status" value="1"/>
</dbReference>
<dbReference type="PIRSF" id="PIRSF036625">
    <property type="entry name" value="GAF_ANTAR"/>
    <property type="match status" value="1"/>
</dbReference>
<dbReference type="Pfam" id="PF03861">
    <property type="entry name" value="ANTAR"/>
    <property type="match status" value="1"/>
</dbReference>
<dbReference type="InterPro" id="IPR005561">
    <property type="entry name" value="ANTAR"/>
</dbReference>
<dbReference type="PROSITE" id="PS50921">
    <property type="entry name" value="ANTAR"/>
    <property type="match status" value="1"/>
</dbReference>
<dbReference type="Pfam" id="PF13185">
    <property type="entry name" value="GAF_2"/>
    <property type="match status" value="1"/>
</dbReference>
<dbReference type="OrthoDB" id="3683444at2"/>
<dbReference type="GO" id="GO:0003723">
    <property type="term" value="F:RNA binding"/>
    <property type="evidence" value="ECO:0007669"/>
    <property type="project" value="InterPro"/>
</dbReference>
<dbReference type="InterPro" id="IPR003018">
    <property type="entry name" value="GAF"/>
</dbReference>
<dbReference type="KEGG" id="salf:SMD44_04382"/>
<feature type="domain" description="ANTAR" evidence="3">
    <location>
        <begin position="171"/>
        <end position="232"/>
    </location>
</feature>
<dbReference type="EMBL" id="CP021748">
    <property type="protein sequence ID" value="ARX84925.1"/>
    <property type="molecule type" value="Genomic_DNA"/>
</dbReference>
<reference evidence="4 5" key="1">
    <citation type="submission" date="2017-05" db="EMBL/GenBank/DDBJ databases">
        <title>Streptomyces alboflavus Genome sequencing and assembly.</title>
        <authorList>
            <person name="Wang Y."/>
            <person name="Du B."/>
            <person name="Ding Y."/>
            <person name="Liu H."/>
            <person name="Hou Q."/>
            <person name="Liu K."/>
            <person name="Wang C."/>
            <person name="Yao L."/>
        </authorList>
    </citation>
    <scope>NUCLEOTIDE SEQUENCE [LARGE SCALE GENOMIC DNA]</scope>
    <source>
        <strain evidence="4 5">MDJK44</strain>
    </source>
</reference>
<keyword evidence="1" id="KW-0805">Transcription regulation</keyword>
<dbReference type="InterPro" id="IPR029016">
    <property type="entry name" value="GAF-like_dom_sf"/>
</dbReference>
<accession>A0A1Z1WEP3</accession>
<keyword evidence="2" id="KW-0804">Transcription</keyword>